<protein>
    <recommendedName>
        <fullName evidence="1">Type II CBASS E2 protein domain-containing protein</fullName>
    </recommendedName>
</protein>
<gene>
    <name evidence="2" type="ORF">GQ41_1045</name>
</gene>
<proteinExistence type="predicted"/>
<feature type="domain" description="Type II CBASS E2 protein" evidence="1">
    <location>
        <begin position="26"/>
        <end position="143"/>
    </location>
</feature>
<dbReference type="EMBL" id="VHIF01000001">
    <property type="protein sequence ID" value="TQO36467.1"/>
    <property type="molecule type" value="Genomic_DNA"/>
</dbReference>
<evidence type="ECO:0000313" key="2">
    <source>
        <dbReference type="EMBL" id="TQO36467.1"/>
    </source>
</evidence>
<evidence type="ECO:0000313" key="3">
    <source>
        <dbReference type="Proteomes" id="UP000315363"/>
    </source>
</evidence>
<dbReference type="Proteomes" id="UP000315363">
    <property type="component" value="Unassembled WGS sequence"/>
</dbReference>
<keyword evidence="3" id="KW-1185">Reference proteome</keyword>
<accession>A0ABY3A6Y2</accession>
<evidence type="ECO:0000259" key="1">
    <source>
        <dbReference type="Pfam" id="PF26395"/>
    </source>
</evidence>
<sequence>MLNKIQINKKYNLPEITKDFLSAYIQQKLIEDNFDWIKSFVKDGKLIGGGKIRPKGCKNTYYVIFVYNPNKKDRKENIYIKSEKIKFGLVPHLYNDNSLCLYHPNDLSPYMQFNFIDTIPWISKWLVTYELWLKYGVWLDKEYKH</sequence>
<comment type="caution">
    <text evidence="2">The sequence shown here is derived from an EMBL/GenBank/DDBJ whole genome shotgun (WGS) entry which is preliminary data.</text>
</comment>
<name>A0ABY3A6Y2_9FLAO</name>
<organism evidence="2 3">
    <name type="scientific">Arenibacter algicola</name>
    <dbReference type="NCBI Taxonomy" id="616991"/>
    <lineage>
        <taxon>Bacteria</taxon>
        <taxon>Pseudomonadati</taxon>
        <taxon>Bacteroidota</taxon>
        <taxon>Flavobacteriia</taxon>
        <taxon>Flavobacteriales</taxon>
        <taxon>Flavobacteriaceae</taxon>
        <taxon>Arenibacter</taxon>
    </lineage>
</organism>
<reference evidence="2 3" key="1">
    <citation type="submission" date="2019-06" db="EMBL/GenBank/DDBJ databases">
        <title>A large-scale integrated study on North Sea by COGITO (Coastal Microbe Genomic &amp; Taxonomic Observatory).</title>
        <authorList>
            <person name="Teeling H."/>
        </authorList>
    </citation>
    <scope>NUCLEOTIDE SEQUENCE [LARGE SCALE GENOMIC DNA]</scope>
    <source>
        <strain evidence="2 3">MAR_2009_79</strain>
    </source>
</reference>
<dbReference type="InterPro" id="IPR058588">
    <property type="entry name" value="E2-CBASS"/>
</dbReference>
<dbReference type="Pfam" id="PF26395">
    <property type="entry name" value="E2-CBASS"/>
    <property type="match status" value="1"/>
</dbReference>